<dbReference type="Gene3D" id="3.30.420.10">
    <property type="entry name" value="Ribonuclease H-like superfamily/Ribonuclease H"/>
    <property type="match status" value="1"/>
</dbReference>
<keyword evidence="1" id="KW-0812">Transmembrane</keyword>
<dbReference type="GO" id="GO:0042575">
    <property type="term" value="C:DNA polymerase complex"/>
    <property type="evidence" value="ECO:0007669"/>
    <property type="project" value="UniProtKB-ARBA"/>
</dbReference>
<dbReference type="SUPFAM" id="SSF53098">
    <property type="entry name" value="Ribonuclease H-like"/>
    <property type="match status" value="1"/>
</dbReference>
<dbReference type="InterPro" id="IPR043502">
    <property type="entry name" value="DNA/RNA_pol_sf"/>
</dbReference>
<dbReference type="InterPro" id="IPR050951">
    <property type="entry name" value="Retrovirus_Pol_polyprotein"/>
</dbReference>
<dbReference type="GO" id="GO:0003676">
    <property type="term" value="F:nucleic acid binding"/>
    <property type="evidence" value="ECO:0007669"/>
    <property type="project" value="InterPro"/>
</dbReference>
<evidence type="ECO:0000313" key="3">
    <source>
        <dbReference type="WBParaSite" id="TCONS_00013707.p1"/>
    </source>
</evidence>
<dbReference type="AlphaFoldDB" id="A0AAF5DLX3"/>
<keyword evidence="1" id="KW-1133">Transmembrane helix</keyword>
<dbReference type="SUPFAM" id="SSF56672">
    <property type="entry name" value="DNA/RNA polymerases"/>
    <property type="match status" value="1"/>
</dbReference>
<organism evidence="2 3">
    <name type="scientific">Strongyloides stercoralis</name>
    <name type="common">Threadworm</name>
    <dbReference type="NCBI Taxonomy" id="6248"/>
    <lineage>
        <taxon>Eukaryota</taxon>
        <taxon>Metazoa</taxon>
        <taxon>Ecdysozoa</taxon>
        <taxon>Nematoda</taxon>
        <taxon>Chromadorea</taxon>
        <taxon>Rhabditida</taxon>
        <taxon>Tylenchina</taxon>
        <taxon>Panagrolaimomorpha</taxon>
        <taxon>Strongyloidoidea</taxon>
        <taxon>Strongyloididae</taxon>
        <taxon>Strongyloides</taxon>
    </lineage>
</organism>
<feature type="transmembrane region" description="Helical" evidence="1">
    <location>
        <begin position="207"/>
        <end position="226"/>
    </location>
</feature>
<dbReference type="InterPro" id="IPR036397">
    <property type="entry name" value="RNaseH_sf"/>
</dbReference>
<dbReference type="InterPro" id="IPR012337">
    <property type="entry name" value="RNaseH-like_sf"/>
</dbReference>
<evidence type="ECO:0008006" key="4">
    <source>
        <dbReference type="Google" id="ProtNLM"/>
    </source>
</evidence>
<dbReference type="Proteomes" id="UP000035681">
    <property type="component" value="Unplaced"/>
</dbReference>
<reference evidence="3" key="1">
    <citation type="submission" date="2024-02" db="UniProtKB">
        <authorList>
            <consortium name="WormBaseParasite"/>
        </authorList>
    </citation>
    <scope>IDENTIFICATION</scope>
</reference>
<keyword evidence="2" id="KW-1185">Reference proteome</keyword>
<name>A0AAF5DLX3_STRER</name>
<dbReference type="PANTHER" id="PTHR37984">
    <property type="entry name" value="PROTEIN CBG26694"/>
    <property type="match status" value="1"/>
</dbReference>
<dbReference type="PANTHER" id="PTHR37984:SF5">
    <property type="entry name" value="PROTEIN NYNRIN-LIKE"/>
    <property type="match status" value="1"/>
</dbReference>
<accession>A0AAF5DLX3</accession>
<keyword evidence="1" id="KW-0472">Membrane</keyword>
<protein>
    <recommendedName>
        <fullName evidence="4">Integrase catalytic domain-containing protein</fullName>
    </recommendedName>
</protein>
<dbReference type="WBParaSite" id="TCONS_00013707.p1">
    <property type="protein sequence ID" value="TCONS_00013707.p1"/>
    <property type="gene ID" value="XLOC_008561"/>
</dbReference>
<sequence>FESEKVSRLIQMLSDNVVKKLAEFFGIKFISSTSYNAVINIYNVVITKKKRFSVITCLSDTSRRQNTLFDWFSRLNVISQLHKPLKIDSIKYVASQSFKKLSLTQFLSYAETLHLLNSIDQVDAIKVVRKKRQRKNPRYRKQSSVDFLSVCSKLIFVNLSSTVSCDMNVVTDANNSVLPFSFYKKNLSHIPHQKNFETLCFSYQCSYQNICFSISYSIMFLILAMLQMLQGRFEAMIQIGRLFKCFYHQNVHDYILDDYILNHVFFLFHQDVSPFDLENNVKHIISEWKDQHIITKHNSMAKWNTPLCLIFLQLLTINTTFFTHFDLYSAFLQLQLSDSLSSIMTLKIYDQLNHYNFLNRPTCLSCDASSIAIGGVLEQQVNIGNKSTLVSKLFALITELQKFKYYIMAFKLQNVSKGKKPIPDHISSRLKRWLLIVQSYCLSVDFISTFNFCMPDLLSRIVTTMDKSSELVIAEMWVERKFATVNFKTFFTEDIFRSEVSKDIDICKIRRFIKDGFPMMFFFKNRYCLPSKLISQLLKHLNKNHDSIAFMYSMILKKRYFKNCYKDLIRLWKDCDADQQSRRKPLIRFSFYKTSRPRQFIHLNTCYCFNHKIFLAIDNWSNFSSAWLLKTIISSSIISCCKEYLLTYGFVEFFIVDSGRQFISNEFLSIFKMKQVIQKLVNNNNDWALGKASYAYQREKAKQPAVKTQATQTDEKKNETNNKILTEEGECLNSPSDNITNVKAIILLTTDKTKVRK</sequence>
<evidence type="ECO:0000313" key="2">
    <source>
        <dbReference type="Proteomes" id="UP000035681"/>
    </source>
</evidence>
<evidence type="ECO:0000256" key="1">
    <source>
        <dbReference type="SAM" id="Phobius"/>
    </source>
</evidence>
<dbReference type="GO" id="GO:0006259">
    <property type="term" value="P:DNA metabolic process"/>
    <property type="evidence" value="ECO:0007669"/>
    <property type="project" value="UniProtKB-ARBA"/>
</dbReference>
<proteinExistence type="predicted"/>